<keyword evidence="1" id="KW-0479">Metal-binding</keyword>
<dbReference type="EMBL" id="LN899823">
    <property type="protein sequence ID" value="CUV25264.1"/>
    <property type="molecule type" value="Genomic_DNA"/>
</dbReference>
<dbReference type="SUPFAM" id="SSF57716">
    <property type="entry name" value="Glucocorticoid receptor-like (DNA-binding domain)"/>
    <property type="match status" value="1"/>
</dbReference>
<reference evidence="9" key="1">
    <citation type="submission" date="2015-10" db="EMBL/GenBank/DDBJ databases">
        <authorList>
            <person name="Gilbert D.G."/>
        </authorList>
    </citation>
    <scope>NUCLEOTIDE SEQUENCE</scope>
    <source>
        <strain evidence="9">Phyl III-seqv23</strain>
    </source>
</reference>
<evidence type="ECO:0000313" key="6">
    <source>
        <dbReference type="EMBL" id="CUV25264.1"/>
    </source>
</evidence>
<evidence type="ECO:0000256" key="2">
    <source>
        <dbReference type="ARBA" id="ARBA00022771"/>
    </source>
</evidence>
<dbReference type="EMBL" id="LN899827">
    <property type="protein sequence ID" value="CUV44775.1"/>
    <property type="molecule type" value="Genomic_DNA"/>
</dbReference>
<feature type="domain" description="Zinc finger DksA/TraR C4-type" evidence="5">
    <location>
        <begin position="83"/>
        <end position="117"/>
    </location>
</feature>
<feature type="zinc finger region" description="dksA C4-type" evidence="4">
    <location>
        <begin position="87"/>
        <end position="111"/>
    </location>
</feature>
<keyword evidence="3" id="KW-0862">Zinc</keyword>
<proteinExistence type="predicted"/>
<evidence type="ECO:0000259" key="5">
    <source>
        <dbReference type="Pfam" id="PF01258"/>
    </source>
</evidence>
<dbReference type="PANTHER" id="PTHR33823">
    <property type="entry name" value="RNA POLYMERASE-BINDING TRANSCRIPTION FACTOR DKSA-RELATED"/>
    <property type="match status" value="1"/>
</dbReference>
<dbReference type="GO" id="GO:0008270">
    <property type="term" value="F:zinc ion binding"/>
    <property type="evidence" value="ECO:0007669"/>
    <property type="project" value="UniProtKB-KW"/>
</dbReference>
<dbReference type="Gene3D" id="1.20.120.910">
    <property type="entry name" value="DksA, coiled-coil domain"/>
    <property type="match status" value="1"/>
</dbReference>
<evidence type="ECO:0000313" key="10">
    <source>
        <dbReference type="EMBL" id="CUV61598.1"/>
    </source>
</evidence>
<dbReference type="EMBL" id="LN899822">
    <property type="protein sequence ID" value="CUV61598.1"/>
    <property type="molecule type" value="Genomic_DNA"/>
</dbReference>
<dbReference type="PANTHER" id="PTHR33823:SF4">
    <property type="entry name" value="GENERAL STRESS PROTEIN 16O"/>
    <property type="match status" value="1"/>
</dbReference>
<evidence type="ECO:0000313" key="7">
    <source>
        <dbReference type="EMBL" id="CUV34778.1"/>
    </source>
</evidence>
<evidence type="ECO:0000256" key="4">
    <source>
        <dbReference type="PROSITE-ProRule" id="PRU00510"/>
    </source>
</evidence>
<accession>A0A0S4WDM5</accession>
<gene>
    <name evidence="10" type="ORF">RD1301_v1_1600025</name>
    <name evidence="6" type="ORF">RUN1744_v1_850026</name>
    <name evidence="7" type="ORF">TD1301_v1_1060002</name>
    <name evidence="8" type="ORF">TF3108_v1_1570002</name>
    <name evidence="9" type="ORF">TO10_v1_180008</name>
</gene>
<dbReference type="PATRIC" id="fig|305.107.peg.31"/>
<evidence type="ECO:0000313" key="9">
    <source>
        <dbReference type="EMBL" id="CUV44775.1"/>
    </source>
</evidence>
<dbReference type="Pfam" id="PF01258">
    <property type="entry name" value="zf-dskA_traR"/>
    <property type="match status" value="1"/>
</dbReference>
<dbReference type="EMBL" id="LN899826">
    <property type="protein sequence ID" value="CUV42792.1"/>
    <property type="molecule type" value="Genomic_DNA"/>
</dbReference>
<keyword evidence="2" id="KW-0863">Zinc-finger</keyword>
<evidence type="ECO:0000313" key="8">
    <source>
        <dbReference type="EMBL" id="CUV42792.1"/>
    </source>
</evidence>
<protein>
    <submittedName>
        <fullName evidence="9">DnaK suppressor protein</fullName>
    </submittedName>
</protein>
<name>A0A0S4WDM5_RALSL</name>
<dbReference type="PROSITE" id="PS51128">
    <property type="entry name" value="ZF_DKSA_2"/>
    <property type="match status" value="1"/>
</dbReference>
<organism evidence="9">
    <name type="scientific">Ralstonia solanacearum</name>
    <name type="common">Pseudomonas solanacearum</name>
    <dbReference type="NCBI Taxonomy" id="305"/>
    <lineage>
        <taxon>Bacteria</taxon>
        <taxon>Pseudomonadati</taxon>
        <taxon>Pseudomonadota</taxon>
        <taxon>Betaproteobacteria</taxon>
        <taxon>Burkholderiales</taxon>
        <taxon>Burkholderiaceae</taxon>
        <taxon>Ralstonia</taxon>
        <taxon>Ralstonia solanacearum species complex</taxon>
    </lineage>
</organism>
<evidence type="ECO:0000256" key="3">
    <source>
        <dbReference type="ARBA" id="ARBA00022833"/>
    </source>
</evidence>
<dbReference type="EMBL" id="LN899825">
    <property type="protein sequence ID" value="CUV34778.1"/>
    <property type="molecule type" value="Genomic_DNA"/>
</dbReference>
<dbReference type="AlphaFoldDB" id="A0A0S4WDM5"/>
<dbReference type="InterPro" id="IPR000962">
    <property type="entry name" value="Znf_DskA_TraR"/>
</dbReference>
<sequence length="120" mass="13930">MTRFTEAQWKRLIALLDEQEARAQRQLTTLRADTKPVVREEPIEYAELADQEAGDQTNDVMLAHYRNELAQIDAARERMQEHRYGICIDCGEAIPFLRLQAQPTALRCLTCQAARERKWA</sequence>
<evidence type="ECO:0000256" key="1">
    <source>
        <dbReference type="ARBA" id="ARBA00022723"/>
    </source>
</evidence>